<name>X0WMX6_9ZZZZ</name>
<dbReference type="EMBL" id="BARS01038770">
    <property type="protein sequence ID" value="GAG14046.1"/>
    <property type="molecule type" value="Genomic_DNA"/>
</dbReference>
<accession>X0WMX6</accession>
<gene>
    <name evidence="1" type="ORF">S01H1_59278</name>
</gene>
<protein>
    <submittedName>
        <fullName evidence="1">Uncharacterized protein</fullName>
    </submittedName>
</protein>
<sequence length="255" mass="27584">TADFSTFGDEGFEQDTFDIVLGTWGQASQPDGDGDSTVMLWRMPKPLLNVMLNRDSVHGEEWPPGAEVTLTIDDPATGGSPDYTDIQTVTTEAPGYGYPWGYTWVDFDLDGVFDVEPGHTVVLTDGVTTKGHIVSNLAATTIDVDADVVSGTANPGADVYVMAGLFALAFRHQVADGGGNWTADFSTPGDEPDEEETFDIVPGDGSFLQHEEDADGDYTYGNWYVFNTLIMVLPINNWVLAFHWPSGAEVTLTID</sequence>
<evidence type="ECO:0000313" key="1">
    <source>
        <dbReference type="EMBL" id="GAG14046.1"/>
    </source>
</evidence>
<proteinExistence type="predicted"/>
<comment type="caution">
    <text evidence="1">The sequence shown here is derived from an EMBL/GenBank/DDBJ whole genome shotgun (WGS) entry which is preliminary data.</text>
</comment>
<feature type="non-terminal residue" evidence="1">
    <location>
        <position position="1"/>
    </location>
</feature>
<reference evidence="1" key="1">
    <citation type="journal article" date="2014" name="Front. Microbiol.">
        <title>High frequency of phylogenetically diverse reductive dehalogenase-homologous genes in deep subseafloor sedimentary metagenomes.</title>
        <authorList>
            <person name="Kawai M."/>
            <person name="Futagami T."/>
            <person name="Toyoda A."/>
            <person name="Takaki Y."/>
            <person name="Nishi S."/>
            <person name="Hori S."/>
            <person name="Arai W."/>
            <person name="Tsubouchi T."/>
            <person name="Morono Y."/>
            <person name="Uchiyama I."/>
            <person name="Ito T."/>
            <person name="Fujiyama A."/>
            <person name="Inagaki F."/>
            <person name="Takami H."/>
        </authorList>
    </citation>
    <scope>NUCLEOTIDE SEQUENCE</scope>
    <source>
        <strain evidence="1">Expedition CK06-06</strain>
    </source>
</reference>
<organism evidence="1">
    <name type="scientific">marine sediment metagenome</name>
    <dbReference type="NCBI Taxonomy" id="412755"/>
    <lineage>
        <taxon>unclassified sequences</taxon>
        <taxon>metagenomes</taxon>
        <taxon>ecological metagenomes</taxon>
    </lineage>
</organism>
<feature type="non-terminal residue" evidence="1">
    <location>
        <position position="255"/>
    </location>
</feature>
<dbReference type="AlphaFoldDB" id="X0WMX6"/>